<feature type="region of interest" description="Disordered" evidence="1">
    <location>
        <begin position="1"/>
        <end position="26"/>
    </location>
</feature>
<comment type="caution">
    <text evidence="2">The sequence shown here is derived from an EMBL/GenBank/DDBJ whole genome shotgun (WGS) entry which is preliminary data.</text>
</comment>
<accession>A0AAD5PQ22</accession>
<keyword evidence="3" id="KW-1185">Reference proteome</keyword>
<evidence type="ECO:0000313" key="3">
    <source>
        <dbReference type="Proteomes" id="UP000820818"/>
    </source>
</evidence>
<dbReference type="AlphaFoldDB" id="A0AAD5PQ22"/>
<reference evidence="2 3" key="1">
    <citation type="submission" date="2022-05" db="EMBL/GenBank/DDBJ databases">
        <title>A multi-omics perspective on studying reproductive biology in Daphnia sinensis.</title>
        <authorList>
            <person name="Jia J."/>
        </authorList>
    </citation>
    <scope>NUCLEOTIDE SEQUENCE [LARGE SCALE GENOMIC DNA]</scope>
    <source>
        <strain evidence="2 3">WSL</strain>
    </source>
</reference>
<proteinExistence type="predicted"/>
<gene>
    <name evidence="2" type="ORF">GHT06_020515</name>
</gene>
<dbReference type="Proteomes" id="UP000820818">
    <property type="component" value="Linkage Group LG9"/>
</dbReference>
<feature type="compositionally biased region" description="Polar residues" evidence="1">
    <location>
        <begin position="1"/>
        <end position="13"/>
    </location>
</feature>
<sequence>MAEARSSSRNADMQTEHNKEFPTLFEARTRKQARTFGKKRFTLLIECIENHMNKGNRKSKLIFLRKELANQLEECTRAHNMLARRMDKHQYECEKESELEKMRLNFDERLARHTFVHNGQ</sequence>
<protein>
    <submittedName>
        <fullName evidence="2">Uncharacterized protein</fullName>
    </submittedName>
</protein>
<dbReference type="EMBL" id="WJBH02000009">
    <property type="protein sequence ID" value="KAI9552644.1"/>
    <property type="molecule type" value="Genomic_DNA"/>
</dbReference>
<evidence type="ECO:0000313" key="2">
    <source>
        <dbReference type="EMBL" id="KAI9552644.1"/>
    </source>
</evidence>
<organism evidence="2 3">
    <name type="scientific">Daphnia sinensis</name>
    <dbReference type="NCBI Taxonomy" id="1820382"/>
    <lineage>
        <taxon>Eukaryota</taxon>
        <taxon>Metazoa</taxon>
        <taxon>Ecdysozoa</taxon>
        <taxon>Arthropoda</taxon>
        <taxon>Crustacea</taxon>
        <taxon>Branchiopoda</taxon>
        <taxon>Diplostraca</taxon>
        <taxon>Cladocera</taxon>
        <taxon>Anomopoda</taxon>
        <taxon>Daphniidae</taxon>
        <taxon>Daphnia</taxon>
        <taxon>Daphnia similis group</taxon>
    </lineage>
</organism>
<evidence type="ECO:0000256" key="1">
    <source>
        <dbReference type="SAM" id="MobiDB-lite"/>
    </source>
</evidence>
<name>A0AAD5PQ22_9CRUS</name>